<dbReference type="Pfam" id="PF13460">
    <property type="entry name" value="NAD_binding_10"/>
    <property type="match status" value="1"/>
</dbReference>
<name>A0A841K126_9BACT</name>
<feature type="domain" description="NAD(P)-binding" evidence="1">
    <location>
        <begin position="13"/>
        <end position="222"/>
    </location>
</feature>
<keyword evidence="3" id="KW-1185">Reference proteome</keyword>
<dbReference type="Gene3D" id="3.40.50.720">
    <property type="entry name" value="NAD(P)-binding Rossmann-like Domain"/>
    <property type="match status" value="1"/>
</dbReference>
<proteinExistence type="predicted"/>
<dbReference type="InterPro" id="IPR016040">
    <property type="entry name" value="NAD(P)-bd_dom"/>
</dbReference>
<dbReference type="EMBL" id="JACHEK010000004">
    <property type="protein sequence ID" value="MBB6144358.1"/>
    <property type="molecule type" value="Genomic_DNA"/>
</dbReference>
<dbReference type="AlphaFoldDB" id="A0A841K126"/>
<reference evidence="2 3" key="1">
    <citation type="submission" date="2020-08" db="EMBL/GenBank/DDBJ databases">
        <title>Genomic Encyclopedia of Type Strains, Phase IV (KMG-IV): sequencing the most valuable type-strain genomes for metagenomic binning, comparative biology and taxonomic classification.</title>
        <authorList>
            <person name="Goeker M."/>
        </authorList>
    </citation>
    <scope>NUCLEOTIDE SEQUENCE [LARGE SCALE GENOMIC DNA]</scope>
    <source>
        <strain evidence="2 3">DSM 103733</strain>
    </source>
</reference>
<sequence>MTESRVRNLLVYGATGKAGHLVVERANAQGWAVTAFVRNPAKVPEALRSKVTIFKGDLCDAASISAAVRTCRPHAIVDASSALPFGHAKGQPRNNADRGVITRATVEALEADGRLNDCVLLIIGGQLLPEPGGTINSLPIAIMAWLLRTFVARRGWREMEQVVRWCFEETPPAFRFVYARLGQMVEAPSRGLLRPESTLNNIQRGSVSYIDVAEALTQLASDQTRMWERKPLYFNYARGDS</sequence>
<dbReference type="SUPFAM" id="SSF51735">
    <property type="entry name" value="NAD(P)-binding Rossmann-fold domains"/>
    <property type="match status" value="1"/>
</dbReference>
<comment type="caution">
    <text evidence="2">The sequence shown here is derived from an EMBL/GenBank/DDBJ whole genome shotgun (WGS) entry which is preliminary data.</text>
</comment>
<evidence type="ECO:0000259" key="1">
    <source>
        <dbReference type="Pfam" id="PF13460"/>
    </source>
</evidence>
<evidence type="ECO:0000313" key="2">
    <source>
        <dbReference type="EMBL" id="MBB6144358.1"/>
    </source>
</evidence>
<dbReference type="InterPro" id="IPR036291">
    <property type="entry name" value="NAD(P)-bd_dom_sf"/>
</dbReference>
<protein>
    <recommendedName>
        <fullName evidence="1">NAD(P)-binding domain-containing protein</fullName>
    </recommendedName>
</protein>
<dbReference type="RefSeq" id="WP_156185879.1">
    <property type="nucleotide sequence ID" value="NZ_JACHEK010000004.1"/>
</dbReference>
<accession>A0A841K126</accession>
<dbReference type="PANTHER" id="PTHR15020">
    <property type="entry name" value="FLAVIN REDUCTASE-RELATED"/>
    <property type="match status" value="1"/>
</dbReference>
<organism evidence="2 3">
    <name type="scientific">Silvibacterium bohemicum</name>
    <dbReference type="NCBI Taxonomy" id="1577686"/>
    <lineage>
        <taxon>Bacteria</taxon>
        <taxon>Pseudomonadati</taxon>
        <taxon>Acidobacteriota</taxon>
        <taxon>Terriglobia</taxon>
        <taxon>Terriglobales</taxon>
        <taxon>Acidobacteriaceae</taxon>
        <taxon>Silvibacterium</taxon>
    </lineage>
</organism>
<evidence type="ECO:0000313" key="3">
    <source>
        <dbReference type="Proteomes" id="UP000538666"/>
    </source>
</evidence>
<gene>
    <name evidence="2" type="ORF">HNQ77_002310</name>
</gene>
<dbReference type="OrthoDB" id="9785372at2"/>
<dbReference type="PANTHER" id="PTHR15020:SF50">
    <property type="entry name" value="UPF0659 PROTEIN YMR090W"/>
    <property type="match status" value="1"/>
</dbReference>
<dbReference type="Proteomes" id="UP000538666">
    <property type="component" value="Unassembled WGS sequence"/>
</dbReference>